<dbReference type="AlphaFoldDB" id="A0A6A5QWI6"/>
<sequence>MANTRLATAWLLLTHLCATMCAQETFTNSACAAATPAMNSCAKRWDSIRTECTKKVTTNTVWPGPCECAYYANDMPCFDEQALCADQAWTQVPQWFRDGVSSCLMKDAGYTVRANLGSGVGVMGNPFTVKDLPGRATRTVDAGVVTGTPAQTGANAALASATSAADVGEGLSTGAKAGFGVGIGVGVVLIAVIAFSIARNRKKTVPALEGEKREPSPFELHDQEAHVHQISSKAVILESEMPGIAAPRYELGVRASTWLVELPTQNSNRNSR</sequence>
<evidence type="ECO:0000313" key="3">
    <source>
        <dbReference type="EMBL" id="KAF1919298.1"/>
    </source>
</evidence>
<evidence type="ECO:0000256" key="1">
    <source>
        <dbReference type="SAM" id="Phobius"/>
    </source>
</evidence>
<keyword evidence="1" id="KW-0472">Membrane</keyword>
<dbReference type="Proteomes" id="UP000800096">
    <property type="component" value="Unassembled WGS sequence"/>
</dbReference>
<evidence type="ECO:0000313" key="4">
    <source>
        <dbReference type="Proteomes" id="UP000800096"/>
    </source>
</evidence>
<feature type="transmembrane region" description="Helical" evidence="1">
    <location>
        <begin position="177"/>
        <end position="198"/>
    </location>
</feature>
<reference evidence="3" key="1">
    <citation type="journal article" date="2020" name="Stud. Mycol.">
        <title>101 Dothideomycetes genomes: a test case for predicting lifestyles and emergence of pathogens.</title>
        <authorList>
            <person name="Haridas S."/>
            <person name="Albert R."/>
            <person name="Binder M."/>
            <person name="Bloem J."/>
            <person name="Labutti K."/>
            <person name="Salamov A."/>
            <person name="Andreopoulos B."/>
            <person name="Baker S."/>
            <person name="Barry K."/>
            <person name="Bills G."/>
            <person name="Bluhm B."/>
            <person name="Cannon C."/>
            <person name="Castanera R."/>
            <person name="Culley D."/>
            <person name="Daum C."/>
            <person name="Ezra D."/>
            <person name="Gonzalez J."/>
            <person name="Henrissat B."/>
            <person name="Kuo A."/>
            <person name="Liang C."/>
            <person name="Lipzen A."/>
            <person name="Lutzoni F."/>
            <person name="Magnuson J."/>
            <person name="Mondo S."/>
            <person name="Nolan M."/>
            <person name="Ohm R."/>
            <person name="Pangilinan J."/>
            <person name="Park H.-J."/>
            <person name="Ramirez L."/>
            <person name="Alfaro M."/>
            <person name="Sun H."/>
            <person name="Tritt A."/>
            <person name="Yoshinaga Y."/>
            <person name="Zwiers L.-H."/>
            <person name="Turgeon B."/>
            <person name="Goodwin S."/>
            <person name="Spatafora J."/>
            <person name="Crous P."/>
            <person name="Grigoriev I."/>
        </authorList>
    </citation>
    <scope>NUCLEOTIDE SEQUENCE</scope>
    <source>
        <strain evidence="3">HMLAC05119</strain>
    </source>
</reference>
<feature type="chain" id="PRO_5025633191" description="Extracellular membrane protein CFEM domain-containing protein" evidence="2">
    <location>
        <begin position="23"/>
        <end position="272"/>
    </location>
</feature>
<organism evidence="3 4">
    <name type="scientific">Ampelomyces quisqualis</name>
    <name type="common">Powdery mildew agent</name>
    <dbReference type="NCBI Taxonomy" id="50730"/>
    <lineage>
        <taxon>Eukaryota</taxon>
        <taxon>Fungi</taxon>
        <taxon>Dikarya</taxon>
        <taxon>Ascomycota</taxon>
        <taxon>Pezizomycotina</taxon>
        <taxon>Dothideomycetes</taxon>
        <taxon>Pleosporomycetidae</taxon>
        <taxon>Pleosporales</taxon>
        <taxon>Pleosporineae</taxon>
        <taxon>Phaeosphaeriaceae</taxon>
        <taxon>Ampelomyces</taxon>
    </lineage>
</organism>
<name>A0A6A5QWI6_AMPQU</name>
<evidence type="ECO:0008006" key="5">
    <source>
        <dbReference type="Google" id="ProtNLM"/>
    </source>
</evidence>
<feature type="signal peptide" evidence="2">
    <location>
        <begin position="1"/>
        <end position="22"/>
    </location>
</feature>
<dbReference type="OrthoDB" id="3798519at2759"/>
<protein>
    <recommendedName>
        <fullName evidence="5">Extracellular membrane protein CFEM domain-containing protein</fullName>
    </recommendedName>
</protein>
<keyword evidence="4" id="KW-1185">Reference proteome</keyword>
<accession>A0A6A5QWI6</accession>
<gene>
    <name evidence="3" type="ORF">BDU57DRAFT_527344</name>
</gene>
<keyword evidence="1" id="KW-0812">Transmembrane</keyword>
<keyword evidence="1" id="KW-1133">Transmembrane helix</keyword>
<evidence type="ECO:0000256" key="2">
    <source>
        <dbReference type="SAM" id="SignalP"/>
    </source>
</evidence>
<keyword evidence="2" id="KW-0732">Signal</keyword>
<dbReference type="EMBL" id="ML979133">
    <property type="protein sequence ID" value="KAF1919298.1"/>
    <property type="molecule type" value="Genomic_DNA"/>
</dbReference>
<proteinExistence type="predicted"/>